<gene>
    <name evidence="4" type="ORF">AMORRO_LOCUS6626</name>
</gene>
<keyword evidence="5" id="KW-1185">Reference proteome</keyword>
<feature type="chain" id="PRO_5040182421" evidence="1">
    <location>
        <begin position="22"/>
        <end position="809"/>
    </location>
</feature>
<dbReference type="Gene3D" id="1.20.1610.10">
    <property type="entry name" value="alpha-1,2-mannosidases domains"/>
    <property type="match status" value="1"/>
</dbReference>
<evidence type="ECO:0000259" key="3">
    <source>
        <dbReference type="Pfam" id="PF17678"/>
    </source>
</evidence>
<comment type="caution">
    <text evidence="4">The sequence shown here is derived from an EMBL/GenBank/DDBJ whole genome shotgun (WGS) entry which is preliminary data.</text>
</comment>
<dbReference type="GO" id="GO:0005634">
    <property type="term" value="C:nucleus"/>
    <property type="evidence" value="ECO:0007669"/>
    <property type="project" value="TreeGrafter"/>
</dbReference>
<dbReference type="Gene3D" id="2.70.98.10">
    <property type="match status" value="1"/>
</dbReference>
<organism evidence="4 5">
    <name type="scientific">Acaulospora morrowiae</name>
    <dbReference type="NCBI Taxonomy" id="94023"/>
    <lineage>
        <taxon>Eukaryota</taxon>
        <taxon>Fungi</taxon>
        <taxon>Fungi incertae sedis</taxon>
        <taxon>Mucoromycota</taxon>
        <taxon>Glomeromycotina</taxon>
        <taxon>Glomeromycetes</taxon>
        <taxon>Diversisporales</taxon>
        <taxon>Acaulosporaceae</taxon>
        <taxon>Acaulospora</taxon>
    </lineage>
</organism>
<dbReference type="PANTHER" id="PTHR12143:SF38">
    <property type="entry name" value="ALPHA-1,2-MANNOSIDASE FAMILY PROTEIN (AFU_ORTHOLOGUE AFUA_5G10520)"/>
    <property type="match status" value="1"/>
</dbReference>
<dbReference type="OrthoDB" id="2348006at2759"/>
<sequence>MARRNRMILLSIILIIILGFSINNTTRWTAPSLESTNEVLNLNLTNFVDLRIGTENEGHIFPGACLPFGMVKVGLDTDFSKDFHAGYTVRGDVTGISRTYLTNIKVIRNLHVSGTGGEAKYGVISQLPIVASLSEINLSIIKSPRSFERFTPGYSIFGLKRYNITVELTATRRAALHQYTYPENASNNSHVIIDISHFLQQACAWCTGKFHDGAIYSVNNTQVKGMGRYSGGWNLGGPYKVYFCSQFDTPAIFYSTWWNFLITNTSFDVGADGHPIGAILTFDTKSTRVIRSRVGISFISATQACQNVESEIPNFDFIQIKREAIKAWERELEKIVVEGGDNEAKTIFYSSLYRTMLMPSDRTGENPKWESFDNNGKIIPHYDDFYALRQVDIVRSLIDIYKNEGYMPDGRSGLENGITQGGSNADMLLAETFIKNIDRNSEIDWSLAYQALLKDAEVDPWSRGLYEGRLFLNWYKKLGYIPTEVLTRMGYAFSQCSRTLEYAANDYAISLVAKGMNKKMDYVKYRNRSRNWENLWYPKEFQGFTGFILPRFSNGKFYTEWDIMDTYGGVTPFYEGTSWEYSFYVPHDIKKLIELSGGPIKFEERLDKTFDNSDPYRLYLNKYFNIGNEPSFLTPCLYHYIGKQWKSVKLIRDIMKTKFRSDRSGIPGNDDSGAMGSWYVFHAIGIFPNAGQDVYFINSPHFKNVTIKLSDSSDSILTILAYNLSPTNIYVQLARLNGKFWEKTWFKHSDIGNGGKLELWMGANVSETWGVGKHLIYPPSLSEEAVETGLPFISSIEPDLVVDEVLEKK</sequence>
<dbReference type="InterPro" id="IPR041371">
    <property type="entry name" value="GH92_N"/>
</dbReference>
<dbReference type="GO" id="GO:0006516">
    <property type="term" value="P:glycoprotein catabolic process"/>
    <property type="evidence" value="ECO:0007669"/>
    <property type="project" value="TreeGrafter"/>
</dbReference>
<feature type="domain" description="Glycosyl hydrolase family 92 N-terminal" evidence="3">
    <location>
        <begin position="47"/>
        <end position="297"/>
    </location>
</feature>
<evidence type="ECO:0000259" key="2">
    <source>
        <dbReference type="Pfam" id="PF07971"/>
    </source>
</evidence>
<dbReference type="AlphaFoldDB" id="A0A9N9BR53"/>
<dbReference type="InterPro" id="IPR050883">
    <property type="entry name" value="PNGase"/>
</dbReference>
<feature type="signal peptide" evidence="1">
    <location>
        <begin position="1"/>
        <end position="21"/>
    </location>
</feature>
<dbReference type="InterPro" id="IPR008928">
    <property type="entry name" value="6-hairpin_glycosidase_sf"/>
</dbReference>
<dbReference type="InterPro" id="IPR005887">
    <property type="entry name" value="GH92_a_mannosidase_put"/>
</dbReference>
<dbReference type="GO" id="GO:0000224">
    <property type="term" value="F:peptide-N4-(N-acetyl-beta-glucosaminyl)asparagine amidase activity"/>
    <property type="evidence" value="ECO:0007669"/>
    <property type="project" value="TreeGrafter"/>
</dbReference>
<dbReference type="Pfam" id="PF07971">
    <property type="entry name" value="Glyco_hydro_92"/>
    <property type="match status" value="1"/>
</dbReference>
<dbReference type="GO" id="GO:0005975">
    <property type="term" value="P:carbohydrate metabolic process"/>
    <property type="evidence" value="ECO:0007669"/>
    <property type="project" value="InterPro"/>
</dbReference>
<dbReference type="InterPro" id="IPR012939">
    <property type="entry name" value="Glyco_hydro_92"/>
</dbReference>
<accession>A0A9N9BR53</accession>
<evidence type="ECO:0000256" key="1">
    <source>
        <dbReference type="SAM" id="SignalP"/>
    </source>
</evidence>
<dbReference type="GO" id="GO:0005829">
    <property type="term" value="C:cytosol"/>
    <property type="evidence" value="ECO:0007669"/>
    <property type="project" value="TreeGrafter"/>
</dbReference>
<dbReference type="FunFam" id="3.30.2080.10:FF:000001">
    <property type="entry name" value="Alpha-1,2-mannosidase subfamily"/>
    <property type="match status" value="1"/>
</dbReference>
<dbReference type="EMBL" id="CAJVPV010004496">
    <property type="protein sequence ID" value="CAG8574429.1"/>
    <property type="molecule type" value="Genomic_DNA"/>
</dbReference>
<reference evidence="4" key="1">
    <citation type="submission" date="2021-06" db="EMBL/GenBank/DDBJ databases">
        <authorList>
            <person name="Kallberg Y."/>
            <person name="Tangrot J."/>
            <person name="Rosling A."/>
        </authorList>
    </citation>
    <scope>NUCLEOTIDE SEQUENCE</scope>
    <source>
        <strain evidence="4">CL551</strain>
    </source>
</reference>
<proteinExistence type="predicted"/>
<dbReference type="SUPFAM" id="SSF48208">
    <property type="entry name" value="Six-hairpin glycosidases"/>
    <property type="match status" value="1"/>
</dbReference>
<dbReference type="Gene3D" id="3.30.2080.10">
    <property type="entry name" value="GH92 mannosidase domain"/>
    <property type="match status" value="1"/>
</dbReference>
<dbReference type="NCBIfam" id="TIGR01180">
    <property type="entry name" value="aman2_put"/>
    <property type="match status" value="1"/>
</dbReference>
<dbReference type="Gene3D" id="1.20.1050.60">
    <property type="entry name" value="alpha-1,2-mannosidase"/>
    <property type="match status" value="1"/>
</dbReference>
<protein>
    <submittedName>
        <fullName evidence="4">10691_t:CDS:1</fullName>
    </submittedName>
</protein>
<keyword evidence="1" id="KW-0732">Signal</keyword>
<dbReference type="Pfam" id="PF17678">
    <property type="entry name" value="Glyco_hydro_92N"/>
    <property type="match status" value="1"/>
</dbReference>
<dbReference type="PANTHER" id="PTHR12143">
    <property type="entry name" value="PEPTIDE N-GLYCANASE PNGASE -RELATED"/>
    <property type="match status" value="1"/>
</dbReference>
<dbReference type="GO" id="GO:0030246">
    <property type="term" value="F:carbohydrate binding"/>
    <property type="evidence" value="ECO:0007669"/>
    <property type="project" value="InterPro"/>
</dbReference>
<evidence type="ECO:0000313" key="4">
    <source>
        <dbReference type="EMBL" id="CAG8574429.1"/>
    </source>
</evidence>
<name>A0A9N9BR53_9GLOM</name>
<dbReference type="Proteomes" id="UP000789342">
    <property type="component" value="Unassembled WGS sequence"/>
</dbReference>
<feature type="domain" description="Glycosyl hydrolase family 92" evidence="2">
    <location>
        <begin position="303"/>
        <end position="762"/>
    </location>
</feature>
<evidence type="ECO:0000313" key="5">
    <source>
        <dbReference type="Proteomes" id="UP000789342"/>
    </source>
</evidence>
<dbReference type="InterPro" id="IPR014718">
    <property type="entry name" value="GH-type_carb-bd"/>
</dbReference>